<organism evidence="1 2">
    <name type="scientific">Segatella salivae DSM 15606</name>
    <dbReference type="NCBI Taxonomy" id="888832"/>
    <lineage>
        <taxon>Bacteria</taxon>
        <taxon>Pseudomonadati</taxon>
        <taxon>Bacteroidota</taxon>
        <taxon>Bacteroidia</taxon>
        <taxon>Bacteroidales</taxon>
        <taxon>Prevotellaceae</taxon>
        <taxon>Segatella</taxon>
    </lineage>
</organism>
<reference evidence="1 2" key="1">
    <citation type="submission" date="2010-12" db="EMBL/GenBank/DDBJ databases">
        <authorList>
            <person name="Muzny D."/>
            <person name="Qin X."/>
            <person name="Deng J."/>
            <person name="Jiang H."/>
            <person name="Liu Y."/>
            <person name="Qu J."/>
            <person name="Song X.-Z."/>
            <person name="Zhang L."/>
            <person name="Thornton R."/>
            <person name="Coyle M."/>
            <person name="Francisco L."/>
            <person name="Jackson L."/>
            <person name="Javaid M."/>
            <person name="Korchina V."/>
            <person name="Kovar C."/>
            <person name="Mata R."/>
            <person name="Mathew T."/>
            <person name="Ngo R."/>
            <person name="Nguyen L."/>
            <person name="Nguyen N."/>
            <person name="Okwuonu G."/>
            <person name="Ongeri F."/>
            <person name="Pham C."/>
            <person name="Simmons D."/>
            <person name="Wilczek-Boney K."/>
            <person name="Hale W."/>
            <person name="Jakkamsetti A."/>
            <person name="Pham P."/>
            <person name="Ruth R."/>
            <person name="San Lucas F."/>
            <person name="Warren J."/>
            <person name="Zhang J."/>
            <person name="Zhao Z."/>
            <person name="Zhou C."/>
            <person name="Zhu D."/>
            <person name="Lee S."/>
            <person name="Bess C."/>
            <person name="Blankenburg K."/>
            <person name="Forbes L."/>
            <person name="Fu Q."/>
            <person name="Gubbala S."/>
            <person name="Hirani K."/>
            <person name="Jayaseelan J.C."/>
            <person name="Lara F."/>
            <person name="Munidasa M."/>
            <person name="Palculict T."/>
            <person name="Patil S."/>
            <person name="Pu L.-L."/>
            <person name="Saada N."/>
            <person name="Tang L."/>
            <person name="Weissenberger G."/>
            <person name="Zhu Y."/>
            <person name="Hemphill L."/>
            <person name="Shang Y."/>
            <person name="Youmans B."/>
            <person name="Ayvaz T."/>
            <person name="Ross M."/>
            <person name="Santibanez J."/>
            <person name="Aqrawi P."/>
            <person name="Gross S."/>
            <person name="Joshi V."/>
            <person name="Fowler G."/>
            <person name="Nazareth L."/>
            <person name="Reid J."/>
            <person name="Worley K."/>
            <person name="Petrosino J."/>
            <person name="Highlander S."/>
            <person name="Gibbs R."/>
        </authorList>
    </citation>
    <scope>NUCLEOTIDE SEQUENCE [LARGE SCALE GENOMIC DNA]</scope>
    <source>
        <strain evidence="1 2">DSM 15606</strain>
    </source>
</reference>
<accession>E6MSS7</accession>
<dbReference type="STRING" id="888832.HMPREF9420_2545"/>
<protein>
    <submittedName>
        <fullName evidence="1">Uncharacterized protein</fullName>
    </submittedName>
</protein>
<sequence>MPIGWNGWLKCHAHDRSFDALLSFYDWACAAIGTKEITNYQVFI</sequence>
<dbReference type="Proteomes" id="UP000003874">
    <property type="component" value="Unassembled WGS sequence"/>
</dbReference>
<keyword evidence="2" id="KW-1185">Reference proteome</keyword>
<evidence type="ECO:0000313" key="2">
    <source>
        <dbReference type="Proteomes" id="UP000003874"/>
    </source>
</evidence>
<comment type="caution">
    <text evidence="1">The sequence shown here is derived from an EMBL/GenBank/DDBJ whole genome shotgun (WGS) entry which is preliminary data.</text>
</comment>
<evidence type="ECO:0000313" key="1">
    <source>
        <dbReference type="EMBL" id="EFV03262.1"/>
    </source>
</evidence>
<dbReference type="EMBL" id="AEQO01000195">
    <property type="protein sequence ID" value="EFV03262.1"/>
    <property type="molecule type" value="Genomic_DNA"/>
</dbReference>
<dbReference type="AlphaFoldDB" id="E6MSS7"/>
<name>E6MSS7_9BACT</name>
<dbReference type="HOGENOM" id="CLU_3220287_0_0_10"/>
<proteinExistence type="predicted"/>
<gene>
    <name evidence="1" type="ORF">HMPREF9420_2545</name>
</gene>